<evidence type="ECO:0000313" key="10">
    <source>
        <dbReference type="Proteomes" id="UP001596292"/>
    </source>
</evidence>
<feature type="domain" description="Flagellar basal-body/hook protein C-terminal" evidence="7">
    <location>
        <begin position="432"/>
        <end position="468"/>
    </location>
</feature>
<keyword evidence="9" id="KW-0966">Cell projection</keyword>
<dbReference type="NCBIfam" id="TIGR02492">
    <property type="entry name" value="flgK_ends"/>
    <property type="match status" value="1"/>
</dbReference>
<keyword evidence="9" id="KW-0282">Flagellum</keyword>
<dbReference type="Pfam" id="PF22638">
    <property type="entry name" value="FlgK_D1"/>
    <property type="match status" value="1"/>
</dbReference>
<protein>
    <recommendedName>
        <fullName evidence="4">Flagellar hook-associated protein 1</fullName>
    </recommendedName>
</protein>
<dbReference type="InterPro" id="IPR002371">
    <property type="entry name" value="FlgK"/>
</dbReference>
<comment type="similarity">
    <text evidence="3">Belongs to the flagella basal body rod proteins family.</text>
</comment>
<evidence type="ECO:0000256" key="3">
    <source>
        <dbReference type="ARBA" id="ARBA00009677"/>
    </source>
</evidence>
<keyword evidence="6" id="KW-0975">Bacterial flagellum</keyword>
<evidence type="ECO:0000256" key="2">
    <source>
        <dbReference type="ARBA" id="ARBA00004613"/>
    </source>
</evidence>
<evidence type="ECO:0000259" key="7">
    <source>
        <dbReference type="Pfam" id="PF06429"/>
    </source>
</evidence>
<evidence type="ECO:0000256" key="4">
    <source>
        <dbReference type="ARBA" id="ARBA00016244"/>
    </source>
</evidence>
<accession>A0ABW2BKE8</accession>
<dbReference type="EMBL" id="JBHSWN010000001">
    <property type="protein sequence ID" value="MFC6790893.1"/>
    <property type="molecule type" value="Genomic_DNA"/>
</dbReference>
<evidence type="ECO:0000256" key="6">
    <source>
        <dbReference type="ARBA" id="ARBA00023143"/>
    </source>
</evidence>
<dbReference type="InterPro" id="IPR010930">
    <property type="entry name" value="Flg_bb/hook_C_dom"/>
</dbReference>
<evidence type="ECO:0000313" key="9">
    <source>
        <dbReference type="EMBL" id="MFC6790893.1"/>
    </source>
</evidence>
<name>A0ABW2BKE8_9HYPH</name>
<comment type="caution">
    <text evidence="9">The sequence shown here is derived from an EMBL/GenBank/DDBJ whole genome shotgun (WGS) entry which is preliminary data.</text>
</comment>
<gene>
    <name evidence="9" type="primary">flgK</name>
    <name evidence="9" type="ORF">ACFQE0_15485</name>
</gene>
<organism evidence="9 10">
    <name type="scientific">Methylobacterium komagatae</name>
    <dbReference type="NCBI Taxonomy" id="374425"/>
    <lineage>
        <taxon>Bacteria</taxon>
        <taxon>Pseudomonadati</taxon>
        <taxon>Pseudomonadota</taxon>
        <taxon>Alphaproteobacteria</taxon>
        <taxon>Hyphomicrobiales</taxon>
        <taxon>Methylobacteriaceae</taxon>
        <taxon>Methylobacterium</taxon>
    </lineage>
</organism>
<evidence type="ECO:0000256" key="1">
    <source>
        <dbReference type="ARBA" id="ARBA00004365"/>
    </source>
</evidence>
<reference evidence="10" key="1">
    <citation type="journal article" date="2019" name="Int. J. Syst. Evol. Microbiol.">
        <title>The Global Catalogue of Microorganisms (GCM) 10K type strain sequencing project: providing services to taxonomists for standard genome sequencing and annotation.</title>
        <authorList>
            <consortium name="The Broad Institute Genomics Platform"/>
            <consortium name="The Broad Institute Genome Sequencing Center for Infectious Disease"/>
            <person name="Wu L."/>
            <person name="Ma J."/>
        </authorList>
    </citation>
    <scope>NUCLEOTIDE SEQUENCE [LARGE SCALE GENOMIC DNA]</scope>
    <source>
        <strain evidence="10">CCUG 48316</strain>
    </source>
</reference>
<evidence type="ECO:0000259" key="8">
    <source>
        <dbReference type="Pfam" id="PF22638"/>
    </source>
</evidence>
<dbReference type="RefSeq" id="WP_378971192.1">
    <property type="nucleotide sequence ID" value="NZ_JBHSWN010000001.1"/>
</dbReference>
<evidence type="ECO:0000256" key="5">
    <source>
        <dbReference type="ARBA" id="ARBA00022525"/>
    </source>
</evidence>
<sequence length="472" mass="47305">MGLQIALSTARNALLATSTQIAVASRNISGASDTGYSRKIATLVTGGGTAQVVITRAGDQALFDRKLTATSDEAASAAKLDALKTLSQTVGDTADVTSPAARLGTLNAALIAAANQPDSSDLARTAVDAAGDLAASLNGAAATVKSVRMEADASIAASVATINDLLGKFDAANGVVIRGTALGLDITDSLDDRDRILTQLSAVMGIATTTRPDGGMAIYTDSGATLYERGPRAVTFNPSPALGSGALGNAVYVDGVAVTGANAPMPLRSGRIAGLTALRDDTALEYGRQLDSVATGLVAAFAETDPTTVPASTVAGLFTGSSAASLAVAPRVDPRQGGAVTRLRDGGIASAATVVNAAGETAYAGRLKTLVDNLGTARSLGAGTAVASSATLAGFASASAGWLSQQRKEADSDATYQSTLLSRASDALSNVAGVNGDDETALTLQLEHSYTASAKIITVVDQLLKTLMDAVR</sequence>
<keyword evidence="5" id="KW-0964">Secreted</keyword>
<dbReference type="Proteomes" id="UP001596292">
    <property type="component" value="Unassembled WGS sequence"/>
</dbReference>
<proteinExistence type="inferred from homology"/>
<dbReference type="PANTHER" id="PTHR30033:SF1">
    <property type="entry name" value="FLAGELLAR HOOK-ASSOCIATED PROTEIN 1"/>
    <property type="match status" value="1"/>
</dbReference>
<dbReference type="Pfam" id="PF06429">
    <property type="entry name" value="Flg_bbr_C"/>
    <property type="match status" value="1"/>
</dbReference>
<keyword evidence="9" id="KW-0969">Cilium</keyword>
<dbReference type="InterPro" id="IPR053927">
    <property type="entry name" value="FlgK_helical"/>
</dbReference>
<feature type="domain" description="Flagellar hook-associated protein FlgK helical" evidence="8">
    <location>
        <begin position="98"/>
        <end position="302"/>
    </location>
</feature>
<comment type="subcellular location">
    <subcellularLocation>
        <location evidence="1">Bacterial flagellum</location>
    </subcellularLocation>
    <subcellularLocation>
        <location evidence="2">Secreted</location>
    </subcellularLocation>
</comment>
<dbReference type="PANTHER" id="PTHR30033">
    <property type="entry name" value="FLAGELLAR HOOK-ASSOCIATED PROTEIN 1"/>
    <property type="match status" value="1"/>
</dbReference>
<keyword evidence="10" id="KW-1185">Reference proteome</keyword>